<name>A0A846MNM8_9BACT</name>
<dbReference type="EMBL" id="JAASRN010000001">
    <property type="protein sequence ID" value="NIK73104.1"/>
    <property type="molecule type" value="Genomic_DNA"/>
</dbReference>
<protein>
    <recommendedName>
        <fullName evidence="3">YbjN domain-containing protein</fullName>
    </recommendedName>
</protein>
<evidence type="ECO:0008006" key="3">
    <source>
        <dbReference type="Google" id="ProtNLM"/>
    </source>
</evidence>
<keyword evidence="2" id="KW-1185">Reference proteome</keyword>
<dbReference type="RefSeq" id="WP_166918379.1">
    <property type="nucleotide sequence ID" value="NZ_JAASRN010000001.1"/>
</dbReference>
<proteinExistence type="predicted"/>
<organism evidence="1 2">
    <name type="scientific">Thermonema lapsum</name>
    <dbReference type="NCBI Taxonomy" id="28195"/>
    <lineage>
        <taxon>Bacteria</taxon>
        <taxon>Pseudomonadati</taxon>
        <taxon>Bacteroidota</taxon>
        <taxon>Cytophagia</taxon>
        <taxon>Cytophagales</taxon>
        <taxon>Thermonemataceae</taxon>
        <taxon>Thermonema</taxon>
    </lineage>
</organism>
<dbReference type="Proteomes" id="UP000537126">
    <property type="component" value="Unassembled WGS sequence"/>
</dbReference>
<sequence length="135" mass="15190">MDKLTLEKTIRSITEELDGNTLDYSDNNIIATIPLPEGRFQSITTYLFENPNGSKTIEFASRVCDADTPGIDYRHCLEVNRDLVYSKVIIQDGYIQLAASILVEHATRDIIKDIIVEIAQKADDLEMELTGADMH</sequence>
<dbReference type="Gene3D" id="3.30.1460.10">
    <property type="match status" value="1"/>
</dbReference>
<comment type="caution">
    <text evidence="1">The sequence shown here is derived from an EMBL/GenBank/DDBJ whole genome shotgun (WGS) entry which is preliminary data.</text>
</comment>
<evidence type="ECO:0000313" key="1">
    <source>
        <dbReference type="EMBL" id="NIK73104.1"/>
    </source>
</evidence>
<reference evidence="1 2" key="1">
    <citation type="submission" date="2020-03" db="EMBL/GenBank/DDBJ databases">
        <title>Genomic Encyclopedia of Type Strains, Phase IV (KMG-IV): sequencing the most valuable type-strain genomes for metagenomic binning, comparative biology and taxonomic classification.</title>
        <authorList>
            <person name="Goeker M."/>
        </authorList>
    </citation>
    <scope>NUCLEOTIDE SEQUENCE [LARGE SCALE GENOMIC DNA]</scope>
    <source>
        <strain evidence="1 2">DSM 5718</strain>
    </source>
</reference>
<accession>A0A846MNM8</accession>
<gene>
    <name evidence="1" type="ORF">FHS56_000590</name>
</gene>
<evidence type="ECO:0000313" key="2">
    <source>
        <dbReference type="Proteomes" id="UP000537126"/>
    </source>
</evidence>
<dbReference type="AlphaFoldDB" id="A0A846MNM8"/>